<evidence type="ECO:0000256" key="2">
    <source>
        <dbReference type="SAM" id="MobiDB-lite"/>
    </source>
</evidence>
<dbReference type="CDD" id="cd00303">
    <property type="entry name" value="retropepsin_like"/>
    <property type="match status" value="1"/>
</dbReference>
<dbReference type="Gene3D" id="2.40.70.10">
    <property type="entry name" value="Acid Proteases"/>
    <property type="match status" value="1"/>
</dbReference>
<keyword evidence="5" id="KW-1185">Reference proteome</keyword>
<feature type="compositionally biased region" description="Polar residues" evidence="2">
    <location>
        <begin position="175"/>
        <end position="191"/>
    </location>
</feature>
<proteinExistence type="predicted"/>
<evidence type="ECO:0000313" key="5">
    <source>
        <dbReference type="Proteomes" id="UP000765509"/>
    </source>
</evidence>
<gene>
    <name evidence="4" type="ORF">O181_022980</name>
</gene>
<dbReference type="SUPFAM" id="SSF50630">
    <property type="entry name" value="Acid proteases"/>
    <property type="match status" value="1"/>
</dbReference>
<name>A0A9Q3GYM8_9BASI</name>
<organism evidence="4 5">
    <name type="scientific">Austropuccinia psidii MF-1</name>
    <dbReference type="NCBI Taxonomy" id="1389203"/>
    <lineage>
        <taxon>Eukaryota</taxon>
        <taxon>Fungi</taxon>
        <taxon>Dikarya</taxon>
        <taxon>Basidiomycota</taxon>
        <taxon>Pucciniomycotina</taxon>
        <taxon>Pucciniomycetes</taxon>
        <taxon>Pucciniales</taxon>
        <taxon>Sphaerophragmiaceae</taxon>
        <taxon>Austropuccinia</taxon>
    </lineage>
</organism>
<keyword evidence="1" id="KW-0378">Hydrolase</keyword>
<evidence type="ECO:0000259" key="3">
    <source>
        <dbReference type="PROSITE" id="PS50175"/>
    </source>
</evidence>
<dbReference type="Proteomes" id="UP000765509">
    <property type="component" value="Unassembled WGS sequence"/>
</dbReference>
<feature type="region of interest" description="Disordered" evidence="2">
    <location>
        <begin position="175"/>
        <end position="200"/>
    </location>
</feature>
<dbReference type="InterPro" id="IPR018061">
    <property type="entry name" value="Retropepsins"/>
</dbReference>
<protein>
    <recommendedName>
        <fullName evidence="3">Peptidase A2 domain-containing protein</fullName>
    </recommendedName>
</protein>
<sequence>MEIFIGKEEYPINKLVDTGAELSIIPEEIAIKASLATRNSNMNLKGIGGHTTSLVALSEFTPIILASGEETQIHFVLAKGSVHTVLGRPFLKDNNISLELSHKQGEILSYQEPDGRKVCIPVCKPQALGWHTGPSRGMDSCNMARLVRKTAGKKLQNEKRDNTIVNLTQKTQDLSISPKSNKFGQDFQNNKWPKKSQKTT</sequence>
<dbReference type="Pfam" id="PF00077">
    <property type="entry name" value="RVP"/>
    <property type="match status" value="1"/>
</dbReference>
<accession>A0A9Q3GYM8</accession>
<dbReference type="PROSITE" id="PS50175">
    <property type="entry name" value="ASP_PROT_RETROV"/>
    <property type="match status" value="1"/>
</dbReference>
<dbReference type="GO" id="GO:0004190">
    <property type="term" value="F:aspartic-type endopeptidase activity"/>
    <property type="evidence" value="ECO:0007669"/>
    <property type="project" value="InterPro"/>
</dbReference>
<dbReference type="OrthoDB" id="5535068at2759"/>
<reference evidence="4" key="1">
    <citation type="submission" date="2021-03" db="EMBL/GenBank/DDBJ databases">
        <title>Draft genome sequence of rust myrtle Austropuccinia psidii MF-1, a brazilian biotype.</title>
        <authorList>
            <person name="Quecine M.C."/>
            <person name="Pachon D.M.R."/>
            <person name="Bonatelli M.L."/>
            <person name="Correr F.H."/>
            <person name="Franceschini L.M."/>
            <person name="Leite T.F."/>
            <person name="Margarido G.R.A."/>
            <person name="Almeida C.A."/>
            <person name="Ferrarezi J.A."/>
            <person name="Labate C.A."/>
        </authorList>
    </citation>
    <scope>NUCLEOTIDE SEQUENCE</scope>
    <source>
        <strain evidence="4">MF-1</strain>
    </source>
</reference>
<comment type="caution">
    <text evidence="4">The sequence shown here is derived from an EMBL/GenBank/DDBJ whole genome shotgun (WGS) entry which is preliminary data.</text>
</comment>
<feature type="domain" description="Peptidase A2" evidence="3">
    <location>
        <begin position="12"/>
        <end position="49"/>
    </location>
</feature>
<dbReference type="InterPro" id="IPR001995">
    <property type="entry name" value="Peptidase_A2_cat"/>
</dbReference>
<evidence type="ECO:0000313" key="4">
    <source>
        <dbReference type="EMBL" id="MBW0483265.1"/>
    </source>
</evidence>
<dbReference type="EMBL" id="AVOT02007148">
    <property type="protein sequence ID" value="MBW0483265.1"/>
    <property type="molecule type" value="Genomic_DNA"/>
</dbReference>
<dbReference type="AlphaFoldDB" id="A0A9Q3GYM8"/>
<evidence type="ECO:0000256" key="1">
    <source>
        <dbReference type="ARBA" id="ARBA00022801"/>
    </source>
</evidence>
<dbReference type="InterPro" id="IPR021109">
    <property type="entry name" value="Peptidase_aspartic_dom_sf"/>
</dbReference>
<dbReference type="GO" id="GO:0006508">
    <property type="term" value="P:proteolysis"/>
    <property type="evidence" value="ECO:0007669"/>
    <property type="project" value="InterPro"/>
</dbReference>